<gene>
    <name evidence="4" type="ORF">TT172_LOCUS3314</name>
</gene>
<feature type="domain" description="CCHC-type" evidence="3">
    <location>
        <begin position="108"/>
        <end position="123"/>
    </location>
</feature>
<dbReference type="GO" id="GO:0003676">
    <property type="term" value="F:nucleic acid binding"/>
    <property type="evidence" value="ECO:0007669"/>
    <property type="project" value="InterPro"/>
</dbReference>
<evidence type="ECO:0000259" key="3">
    <source>
        <dbReference type="PROSITE" id="PS50158"/>
    </source>
</evidence>
<accession>A0A446BEJ2</accession>
<keyword evidence="1" id="KW-0479">Metal-binding</keyword>
<dbReference type="InterPro" id="IPR036875">
    <property type="entry name" value="Znf_CCHC_sf"/>
</dbReference>
<dbReference type="SMART" id="SM00343">
    <property type="entry name" value="ZnF_C2HC"/>
    <property type="match status" value="11"/>
</dbReference>
<feature type="domain" description="CCHC-type" evidence="3">
    <location>
        <begin position="391"/>
        <end position="406"/>
    </location>
</feature>
<evidence type="ECO:0000313" key="4">
    <source>
        <dbReference type="EMBL" id="SPQ20895.1"/>
    </source>
</evidence>
<dbReference type="AlphaFoldDB" id="A0A446BEJ2"/>
<proteinExistence type="predicted"/>
<feature type="domain" description="CCHC-type" evidence="3">
    <location>
        <begin position="322"/>
        <end position="336"/>
    </location>
</feature>
<reference evidence="4 5" key="1">
    <citation type="submission" date="2018-04" db="EMBL/GenBank/DDBJ databases">
        <authorList>
            <person name="Huttner S."/>
            <person name="Dainat J."/>
        </authorList>
    </citation>
    <scope>NUCLEOTIDE SEQUENCE [LARGE SCALE GENOMIC DNA]</scope>
</reference>
<evidence type="ECO:0000313" key="5">
    <source>
        <dbReference type="Proteomes" id="UP000289323"/>
    </source>
</evidence>
<keyword evidence="1" id="KW-0863">Zinc-finger</keyword>
<dbReference type="GO" id="GO:0008270">
    <property type="term" value="F:zinc ion binding"/>
    <property type="evidence" value="ECO:0007669"/>
    <property type="project" value="UniProtKB-KW"/>
</dbReference>
<evidence type="ECO:0000256" key="2">
    <source>
        <dbReference type="SAM" id="MobiDB-lite"/>
    </source>
</evidence>
<feature type="domain" description="CCHC-type" evidence="3">
    <location>
        <begin position="345"/>
        <end position="360"/>
    </location>
</feature>
<dbReference type="Gene3D" id="4.10.60.10">
    <property type="entry name" value="Zinc finger, CCHC-type"/>
    <property type="match status" value="7"/>
</dbReference>
<feature type="compositionally biased region" description="Low complexity" evidence="2">
    <location>
        <begin position="13"/>
        <end position="31"/>
    </location>
</feature>
<feature type="domain" description="CCHC-type" evidence="3">
    <location>
        <begin position="415"/>
        <end position="430"/>
    </location>
</feature>
<name>A0A446BEJ2_9PEZI</name>
<dbReference type="Proteomes" id="UP000289323">
    <property type="component" value="Unassembled WGS sequence"/>
</dbReference>
<dbReference type="PROSITE" id="PS50158">
    <property type="entry name" value="ZF_CCHC"/>
    <property type="match status" value="9"/>
</dbReference>
<feature type="domain" description="CCHC-type" evidence="3">
    <location>
        <begin position="85"/>
        <end position="100"/>
    </location>
</feature>
<feature type="domain" description="CCHC-type" evidence="3">
    <location>
        <begin position="369"/>
        <end position="384"/>
    </location>
</feature>
<feature type="compositionally biased region" description="Polar residues" evidence="2">
    <location>
        <begin position="1"/>
        <end position="10"/>
    </location>
</feature>
<dbReference type="SUPFAM" id="SSF57756">
    <property type="entry name" value="Retrovirus zinc finger-like domains"/>
    <property type="match status" value="5"/>
</dbReference>
<dbReference type="EMBL" id="OUUZ01000008">
    <property type="protein sequence ID" value="SPQ20895.1"/>
    <property type="molecule type" value="Genomic_DNA"/>
</dbReference>
<feature type="domain" description="CCHC-type" evidence="3">
    <location>
        <begin position="147"/>
        <end position="161"/>
    </location>
</feature>
<sequence length="503" mass="54413">MSDWGNNNSGWDGPAAPAGPAWAHGPAANGGEWNDGFGTANGNDDNWNDGFAVAPGGDTFGMENMDLGANGGNEDAANGGGDRACFNCGETGHNKADCPKPRVLSGACRRCNEEGHWSKDCPNAPAMKCKECESTDHLVKDCPNRICKNCGESGHTVSQCKGARKIDRSHLPDMSTEEAWALIKRAVKEREIDDIKEAIQIYVKSAPETTYPELERGFRAQGLGLWLIAVEKVLADTFTNMDLQGNLGKKYTVTYRFQWNPPRPRDRERWPKDVDENLERLKDAGEVVYGGLPKCSNCDEVGHISKSCPQEKVEKNVVEIMCYNCGEKGHRVRDCPIPRVDKFACKNCGKSGHKIAECPEPRSADDVECRKCGEMGHFSRDCPQGGGSRACRNCGQEGHMAKECTEPLNLASVQCRNCDEYGHMSKDCPKPRDRNNCQQMGHLKAKCPNPLVPEDAAEGGYGNGAADSGGFDDAGFDNGGFDSGAPGGVGDDWNTAPVAAAAW</sequence>
<feature type="compositionally biased region" description="Low complexity" evidence="2">
    <location>
        <begin position="464"/>
        <end position="473"/>
    </location>
</feature>
<feature type="region of interest" description="Disordered" evidence="2">
    <location>
        <begin position="1"/>
        <end position="53"/>
    </location>
</feature>
<feature type="compositionally biased region" description="Gly residues" evidence="2">
    <location>
        <begin position="477"/>
        <end position="490"/>
    </location>
</feature>
<evidence type="ECO:0000256" key="1">
    <source>
        <dbReference type="PROSITE-ProRule" id="PRU00047"/>
    </source>
</evidence>
<organism evidence="4 5">
    <name type="scientific">Thermothielavioides terrestris</name>
    <dbReference type="NCBI Taxonomy" id="2587410"/>
    <lineage>
        <taxon>Eukaryota</taxon>
        <taxon>Fungi</taxon>
        <taxon>Dikarya</taxon>
        <taxon>Ascomycota</taxon>
        <taxon>Pezizomycotina</taxon>
        <taxon>Sordariomycetes</taxon>
        <taxon>Sordariomycetidae</taxon>
        <taxon>Sordariales</taxon>
        <taxon>Chaetomiaceae</taxon>
        <taxon>Thermothielavioides</taxon>
    </lineage>
</organism>
<dbReference type="InterPro" id="IPR051714">
    <property type="entry name" value="Znf_CCHC_NABP"/>
</dbReference>
<keyword evidence="1" id="KW-0862">Zinc</keyword>
<feature type="region of interest" description="Disordered" evidence="2">
    <location>
        <begin position="459"/>
        <end position="503"/>
    </location>
</feature>
<feature type="domain" description="CCHC-type" evidence="3">
    <location>
        <begin position="294"/>
        <end position="310"/>
    </location>
</feature>
<protein>
    <submittedName>
        <fullName evidence="4">3302d475-c616-4072-a63d-5381d86d92d5</fullName>
    </submittedName>
</protein>
<dbReference type="PANTHER" id="PTHR23002">
    <property type="entry name" value="ZINC FINGER CCHC DOMAIN CONTAINING PROTEIN"/>
    <property type="match status" value="1"/>
</dbReference>
<dbReference type="Pfam" id="PF00098">
    <property type="entry name" value="zf-CCHC"/>
    <property type="match status" value="9"/>
</dbReference>
<dbReference type="InterPro" id="IPR001878">
    <property type="entry name" value="Znf_CCHC"/>
</dbReference>